<sequence length="180" mass="20057">MCEGGPGSGKGTQCKKLAQKYGFIHLPTEDLLRHEISLLSERSKTIRDIMESGKVVPGDIVMELLKEAMDANLGDTKVFLIDGYPLEVKQGEEFQSQIGEPSLMLCMDCSSETMSSRLLKQSQSNQCLVDNAEVIMKRIESYYQTTDPMIGYYENKIPVFKGRGKALSACWLAVVSSQQF</sequence>
<keyword evidence="1" id="KW-0808">Transferase</keyword>
<accession>A0ACB8F2Z1</accession>
<gene>
    <name evidence="1" type="primary">AK5_1</name>
    <name evidence="1" type="ORF">K3G42_017954</name>
</gene>
<name>A0ACB8F2Z1_9SAUR</name>
<evidence type="ECO:0000313" key="2">
    <source>
        <dbReference type="Proteomes" id="UP000827872"/>
    </source>
</evidence>
<reference evidence="1" key="1">
    <citation type="submission" date="2021-08" db="EMBL/GenBank/DDBJ databases">
        <title>The first chromosome-level gecko genome reveals the dynamic sex chromosomes of Neotropical dwarf geckos (Sphaerodactylidae: Sphaerodactylus).</title>
        <authorList>
            <person name="Pinto B.J."/>
            <person name="Keating S.E."/>
            <person name="Gamble T."/>
        </authorList>
    </citation>
    <scope>NUCLEOTIDE SEQUENCE</scope>
    <source>
        <strain evidence="1">TG3544</strain>
    </source>
</reference>
<dbReference type="Proteomes" id="UP000827872">
    <property type="component" value="Linkage Group LG05"/>
</dbReference>
<keyword evidence="1" id="KW-0418">Kinase</keyword>
<keyword evidence="2" id="KW-1185">Reference proteome</keyword>
<organism evidence="1 2">
    <name type="scientific">Sphaerodactylus townsendi</name>
    <dbReference type="NCBI Taxonomy" id="933632"/>
    <lineage>
        <taxon>Eukaryota</taxon>
        <taxon>Metazoa</taxon>
        <taxon>Chordata</taxon>
        <taxon>Craniata</taxon>
        <taxon>Vertebrata</taxon>
        <taxon>Euteleostomi</taxon>
        <taxon>Lepidosauria</taxon>
        <taxon>Squamata</taxon>
        <taxon>Bifurcata</taxon>
        <taxon>Gekkota</taxon>
        <taxon>Sphaerodactylidae</taxon>
        <taxon>Sphaerodactylus</taxon>
    </lineage>
</organism>
<dbReference type="EMBL" id="CM037618">
    <property type="protein sequence ID" value="KAH7999733.1"/>
    <property type="molecule type" value="Genomic_DNA"/>
</dbReference>
<evidence type="ECO:0000313" key="1">
    <source>
        <dbReference type="EMBL" id="KAH7999733.1"/>
    </source>
</evidence>
<comment type="caution">
    <text evidence="1">The sequence shown here is derived from an EMBL/GenBank/DDBJ whole genome shotgun (WGS) entry which is preliminary data.</text>
</comment>
<protein>
    <submittedName>
        <fullName evidence="1">Adenylate kinase isoenzyme 5</fullName>
    </submittedName>
</protein>
<proteinExistence type="predicted"/>